<evidence type="ECO:0000313" key="1">
    <source>
        <dbReference type="EMBL" id="MBT0666180.1"/>
    </source>
</evidence>
<dbReference type="EMBL" id="JAHCVJ010000009">
    <property type="protein sequence ID" value="MBT0666180.1"/>
    <property type="molecule type" value="Genomic_DNA"/>
</dbReference>
<dbReference type="Pfam" id="PF13692">
    <property type="entry name" value="Glyco_trans_1_4"/>
    <property type="match status" value="1"/>
</dbReference>
<protein>
    <submittedName>
        <fullName evidence="1">Glycosyltransferase family 4 protein</fullName>
    </submittedName>
</protein>
<sequence length="407" mass="46176">MANIGIVSTWFERGAGYVSRAYKEVLEQEHQVFVYARGGEGYAIGDPKWDGPEVTWGPWFGRSTAISMIHFSRWLRRNAIDLVLFNEQQDIRAVIATKYLGYPVGAYVDYYTRETVPEFAAYDFLICNTRRHHSVFQSHPFCLYIPWGTDPGLFTPANPDRLVQPDVVTFFHSAGMGGVNLRKGTDLLVRAFDRMQRPARLVIHSQAGLDCYGSDIAGLIRNNNRIEFIHRTVAAPGLYHLGDVYVYPTRLEGIGLTICEALAAGLPVITTDRAPMNEFVADGVTGALVRVADEAMRSDGYYWPEAYVDIDHLTELLDLYAADRELVLRQKAAARNYALRERNWSSNAEGIGSRISDAVCRGRVKQTPTISRRVQWLFQHYREFSRAIVRSRGVDLRGVRLREQLLF</sequence>
<evidence type="ECO:0000313" key="2">
    <source>
        <dbReference type="Proteomes" id="UP000811899"/>
    </source>
</evidence>
<dbReference type="PANTHER" id="PTHR12526">
    <property type="entry name" value="GLYCOSYLTRANSFERASE"/>
    <property type="match status" value="1"/>
</dbReference>
<comment type="caution">
    <text evidence="1">The sequence shown here is derived from an EMBL/GenBank/DDBJ whole genome shotgun (WGS) entry which is preliminary data.</text>
</comment>
<dbReference type="RefSeq" id="WP_214172952.1">
    <property type="nucleotide sequence ID" value="NZ_JAHCVJ010000009.1"/>
</dbReference>
<dbReference type="AlphaFoldDB" id="A0AAW4L8K3"/>
<dbReference type="Proteomes" id="UP000811899">
    <property type="component" value="Unassembled WGS sequence"/>
</dbReference>
<keyword evidence="2" id="KW-1185">Reference proteome</keyword>
<dbReference type="CDD" id="cd03801">
    <property type="entry name" value="GT4_PimA-like"/>
    <property type="match status" value="1"/>
</dbReference>
<dbReference type="SUPFAM" id="SSF53756">
    <property type="entry name" value="UDP-Glycosyltransferase/glycogen phosphorylase"/>
    <property type="match status" value="1"/>
</dbReference>
<proteinExistence type="predicted"/>
<gene>
    <name evidence="1" type="ORF">KI809_17855</name>
</gene>
<reference evidence="1 2" key="1">
    <citation type="submission" date="2021-05" db="EMBL/GenBank/DDBJ databases">
        <title>The draft genome of Geobacter pelophilus DSM 12255.</title>
        <authorList>
            <person name="Xu Z."/>
            <person name="Masuda Y."/>
            <person name="Itoh H."/>
            <person name="Senoo K."/>
        </authorList>
    </citation>
    <scope>NUCLEOTIDE SEQUENCE [LARGE SCALE GENOMIC DNA]</scope>
    <source>
        <strain evidence="1 2">DSM 12255</strain>
    </source>
</reference>
<accession>A0AAW4L8K3</accession>
<organism evidence="1 2">
    <name type="scientific">Geoanaerobacter pelophilus</name>
    <dbReference type="NCBI Taxonomy" id="60036"/>
    <lineage>
        <taxon>Bacteria</taxon>
        <taxon>Pseudomonadati</taxon>
        <taxon>Thermodesulfobacteriota</taxon>
        <taxon>Desulfuromonadia</taxon>
        <taxon>Geobacterales</taxon>
        <taxon>Geobacteraceae</taxon>
        <taxon>Geoanaerobacter</taxon>
    </lineage>
</organism>
<dbReference type="Gene3D" id="3.40.50.2000">
    <property type="entry name" value="Glycogen Phosphorylase B"/>
    <property type="match status" value="1"/>
</dbReference>
<name>A0AAW4L8K3_9BACT</name>